<organism evidence="2 3">
    <name type="scientific">Solanum verrucosum</name>
    <dbReference type="NCBI Taxonomy" id="315347"/>
    <lineage>
        <taxon>Eukaryota</taxon>
        <taxon>Viridiplantae</taxon>
        <taxon>Streptophyta</taxon>
        <taxon>Embryophyta</taxon>
        <taxon>Tracheophyta</taxon>
        <taxon>Spermatophyta</taxon>
        <taxon>Magnoliopsida</taxon>
        <taxon>eudicotyledons</taxon>
        <taxon>Gunneridae</taxon>
        <taxon>Pentapetalae</taxon>
        <taxon>asterids</taxon>
        <taxon>lamiids</taxon>
        <taxon>Solanales</taxon>
        <taxon>Solanaceae</taxon>
        <taxon>Solanoideae</taxon>
        <taxon>Solaneae</taxon>
        <taxon>Solanum</taxon>
    </lineage>
</organism>
<protein>
    <recommendedName>
        <fullName evidence="1">Tf2-1-like SH3-like domain-containing protein</fullName>
    </recommendedName>
</protein>
<sequence length="70" mass="8141">MRFSKKGKLSPQYIGPYRISKRVGNVVYELELRQELVVVHTVFHISMLKKCIDDPSLIIPTKDIRIKDKA</sequence>
<dbReference type="InterPro" id="IPR056924">
    <property type="entry name" value="SH3_Tf2-1"/>
</dbReference>
<keyword evidence="3" id="KW-1185">Reference proteome</keyword>
<dbReference type="EMBL" id="CP133620">
    <property type="protein sequence ID" value="WMV45218.1"/>
    <property type="molecule type" value="Genomic_DNA"/>
</dbReference>
<evidence type="ECO:0000313" key="3">
    <source>
        <dbReference type="Proteomes" id="UP001234989"/>
    </source>
</evidence>
<dbReference type="AlphaFoldDB" id="A0AAF0UFH9"/>
<gene>
    <name evidence="2" type="ORF">MTR67_038603</name>
</gene>
<dbReference type="PANTHER" id="PTHR46148:SF56">
    <property type="entry name" value="RETROTRANSPOSON PROTEIN"/>
    <property type="match status" value="1"/>
</dbReference>
<name>A0AAF0UFH9_SOLVR</name>
<dbReference type="Proteomes" id="UP001234989">
    <property type="component" value="Chromosome 9"/>
</dbReference>
<dbReference type="PANTHER" id="PTHR46148">
    <property type="entry name" value="CHROMO DOMAIN-CONTAINING PROTEIN"/>
    <property type="match status" value="1"/>
</dbReference>
<evidence type="ECO:0000259" key="1">
    <source>
        <dbReference type="Pfam" id="PF24626"/>
    </source>
</evidence>
<proteinExistence type="predicted"/>
<feature type="domain" description="Tf2-1-like SH3-like" evidence="1">
    <location>
        <begin position="3"/>
        <end position="51"/>
    </location>
</feature>
<dbReference type="Pfam" id="PF24626">
    <property type="entry name" value="SH3_Tf2-1"/>
    <property type="match status" value="1"/>
</dbReference>
<reference evidence="2" key="1">
    <citation type="submission" date="2023-08" db="EMBL/GenBank/DDBJ databases">
        <title>A de novo genome assembly of Solanum verrucosum Schlechtendal, a Mexican diploid species geographically isolated from the other diploid A-genome species in potato relatives.</title>
        <authorList>
            <person name="Hosaka K."/>
        </authorList>
    </citation>
    <scope>NUCLEOTIDE SEQUENCE</scope>
    <source>
        <tissue evidence="2">Young leaves</tissue>
    </source>
</reference>
<evidence type="ECO:0000313" key="2">
    <source>
        <dbReference type="EMBL" id="WMV45218.1"/>
    </source>
</evidence>
<accession>A0AAF0UFH9</accession>